<evidence type="ECO:0000256" key="3">
    <source>
        <dbReference type="SAM" id="Coils"/>
    </source>
</evidence>
<dbReference type="Proteomes" id="UP001443914">
    <property type="component" value="Unassembled WGS sequence"/>
</dbReference>
<dbReference type="SUPFAM" id="SSF57997">
    <property type="entry name" value="Tropomyosin"/>
    <property type="match status" value="1"/>
</dbReference>
<feature type="coiled-coil region" evidence="3">
    <location>
        <begin position="1182"/>
        <end position="1230"/>
    </location>
</feature>
<feature type="domain" description="NAB" evidence="5">
    <location>
        <begin position="14"/>
        <end position="94"/>
    </location>
</feature>
<comment type="similarity">
    <text evidence="2">Belongs to the NET family.</text>
</comment>
<sequence>MAVALSRSETRKMYSWWWDSHISPKNSKWLQENLTDMDSKVKSMIKIIEVDEDTFARRAEMYYKKRPELMKLVEEFYRAYRALAERYDHATGVIRQAHTTMAEVFPNQVPFVMHDDAPVNITHDYDPRTPEMQNGDVGVSTSDFTNESDSLASRKESKQLDGIEKARKGLNFQEIEERDDMTQTTQFLSESERLVKSESDIQALKNALAKFEAEKENGLIEYQKTLERLSKLEFNFSQAKQDSDDFNECADKAEAEMQSLKESLAKVEVEREASLTQYRECLDRIADLESRIARKEENAGKLNDVVTVLLEELSQTKAEKETLLTQYMESLEKLANLENKLLLAEDFVSSATERAEKAEKEVDMLKETIMKLTEEKDTAVLKYEQSLEKIATLEREITVIQEKAEKLKESEELCVELDRSNKSLLSEVDSLEHKIGIQNEELSEKQRELGRLWTCVQEERMRFMDTEAGFKSLQNLHSKVQVELRSVANELQKKVQLLKELENQKQRLEDEVQKVKDENKRLDDLNLSSVDSMKSMREEILGLKDGKEKLKLELELRLEERNALQQEIYCLKQDLDSLSQRHRDLSRQVESVGFDPESVGSSVKKLQDENSKLKESCQNSTTEISGLVERLSVMERLVQKNTVLEKSLSDLSAELDGARAKVEELEESCQLLMGEKSAVVTEKGTLEAQLQMTTENLEKLSQRNTLLENCLFDVNADLEMLRLKSKNLEESCKALNDRNSALVAEKEMLACELDLTHRRLVDLGKIHVELEEKYSSLEEERKSTLQKVDALQFRLASEKQEHADSNQLSQTRIADLENEIRHLREEGDNMREEFEEELDNAVDAQFEIFVLHKCIQDLKENNFSLLRYCEKVLEASRMSEKLISELENEKLDQRDEVKVLKTGLYQLLDALEADVELLGDENGYDDQRFIDLILVKLDDIKASLYEACDENNELAIQKSVLVEVILQLKEDVSDLNSVIYAFKQEIESRNMEVLLQQKETRKLLESNEELILKVREGNMKEATLLAQVENLQHKLLNLQKAYADLQKENIRVIEGNKSLIFTVEGLVEEVVDLDNLSFIFKNVISEKSKDVTELTQTIDKLCNENNILDEKVRSIERNLEDARNKDIDFEFSLKKSKNELEEVLVVNAQLKNEVDNGRDLLCLKEMELLREESVKLRQGHQILELSESYAQKLNECEDLRQLIQNLDSQISKMKKEHEESETKVRVLSSELQKGKDEVKLWETVAGTFFSELQSSSLREALINEKFAELVKTYEALEGESDSKCMDISRLKTRVEALEGENSEIKARLAADLSAVVNLKGSVASLEKHAMSFRKINHVNIGEKEDFEDGQNLNESQSVGSVNLREVQVRIHDVEKAVIELKQHAQDQYSSVRSDLNSALQQIDVLKFQRSRFNGSARLSRRVPCPSHSSEEPMMKDIELDQASDCSPCGQDRKVMEHVFGSWEPKDRSSKFDLFSESLAERDLGVDEQSSSKRSRTPQVDDNTRKTLERLASDVQKLVNLQITVQDLKEKLEMSESSSLVKAKVVERDGMKEQLVEAEQTISKLLDYSAKVMKNIENSSSTPSSSSVSFDGVPAADVSDGSARRKKSKDQARKISEKIGRLQFEMQKIHFRLIKHNSNNNSKLGKGGFRRVERSTRVLLRDYLYGGPRTPRRQKRTLLFGCVQADTKGSE</sequence>
<dbReference type="InterPro" id="IPR011684">
    <property type="entry name" value="NAB"/>
</dbReference>
<dbReference type="PANTHER" id="PTHR32258:SF32">
    <property type="entry name" value="PROTEIN NETWORKED 1D"/>
    <property type="match status" value="1"/>
</dbReference>
<gene>
    <name evidence="6" type="ORF">RND81_02G011600</name>
</gene>
<organism evidence="6 7">
    <name type="scientific">Saponaria officinalis</name>
    <name type="common">Common soapwort</name>
    <name type="synonym">Lychnis saponaria</name>
    <dbReference type="NCBI Taxonomy" id="3572"/>
    <lineage>
        <taxon>Eukaryota</taxon>
        <taxon>Viridiplantae</taxon>
        <taxon>Streptophyta</taxon>
        <taxon>Embryophyta</taxon>
        <taxon>Tracheophyta</taxon>
        <taxon>Spermatophyta</taxon>
        <taxon>Magnoliopsida</taxon>
        <taxon>eudicotyledons</taxon>
        <taxon>Gunneridae</taxon>
        <taxon>Pentapetalae</taxon>
        <taxon>Caryophyllales</taxon>
        <taxon>Caryophyllaceae</taxon>
        <taxon>Caryophylleae</taxon>
        <taxon>Saponaria</taxon>
    </lineage>
</organism>
<proteinExistence type="inferred from homology"/>
<protein>
    <recommendedName>
        <fullName evidence="5">NAB domain-containing protein</fullName>
    </recommendedName>
</protein>
<dbReference type="GO" id="GO:0051015">
    <property type="term" value="F:actin filament binding"/>
    <property type="evidence" value="ECO:0007669"/>
    <property type="project" value="TreeGrafter"/>
</dbReference>
<feature type="coiled-coil region" evidence="3">
    <location>
        <begin position="1084"/>
        <end position="1153"/>
    </location>
</feature>
<dbReference type="GO" id="GO:0005886">
    <property type="term" value="C:plasma membrane"/>
    <property type="evidence" value="ECO:0007669"/>
    <property type="project" value="TreeGrafter"/>
</dbReference>
<comment type="caution">
    <text evidence="6">The sequence shown here is derived from an EMBL/GenBank/DDBJ whole genome shotgun (WGS) entry which is preliminary data.</text>
</comment>
<keyword evidence="1 3" id="KW-0175">Coiled coil</keyword>
<dbReference type="Pfam" id="PF07765">
    <property type="entry name" value="KIP1"/>
    <property type="match status" value="1"/>
</dbReference>
<evidence type="ECO:0000259" key="5">
    <source>
        <dbReference type="PROSITE" id="PS51774"/>
    </source>
</evidence>
<feature type="region of interest" description="Disordered" evidence="4">
    <location>
        <begin position="1482"/>
        <end position="1503"/>
    </location>
</feature>
<feature type="region of interest" description="Disordered" evidence="4">
    <location>
        <begin position="1576"/>
        <end position="1611"/>
    </location>
</feature>
<feature type="coiled-coil region" evidence="3">
    <location>
        <begin position="1021"/>
        <end position="1048"/>
    </location>
</feature>
<feature type="coiled-coil region" evidence="3">
    <location>
        <begin position="481"/>
        <end position="844"/>
    </location>
</feature>
<dbReference type="PANTHER" id="PTHR32258">
    <property type="entry name" value="PROTEIN NETWORKED 4A"/>
    <property type="match status" value="1"/>
</dbReference>
<name>A0AAW1MJS9_SAPOF</name>
<reference evidence="6" key="1">
    <citation type="submission" date="2024-03" db="EMBL/GenBank/DDBJ databases">
        <title>WGS assembly of Saponaria officinalis var. Norfolk2.</title>
        <authorList>
            <person name="Jenkins J."/>
            <person name="Shu S."/>
            <person name="Grimwood J."/>
            <person name="Barry K."/>
            <person name="Goodstein D."/>
            <person name="Schmutz J."/>
            <person name="Leebens-Mack J."/>
            <person name="Osbourn A."/>
        </authorList>
    </citation>
    <scope>NUCLEOTIDE SEQUENCE [LARGE SCALE GENOMIC DNA]</scope>
    <source>
        <strain evidence="6">JIC</strain>
    </source>
</reference>
<dbReference type="InterPro" id="IPR051861">
    <property type="entry name" value="NET_actin-binding_domain"/>
</dbReference>
<dbReference type="EMBL" id="JBDFQZ010000002">
    <property type="protein sequence ID" value="KAK9747725.1"/>
    <property type="molecule type" value="Genomic_DNA"/>
</dbReference>
<dbReference type="PROSITE" id="PS51774">
    <property type="entry name" value="NAB"/>
    <property type="match status" value="1"/>
</dbReference>
<keyword evidence="7" id="KW-1185">Reference proteome</keyword>
<accession>A0AAW1MJS9</accession>
<evidence type="ECO:0000256" key="1">
    <source>
        <dbReference type="ARBA" id="ARBA00023054"/>
    </source>
</evidence>
<feature type="compositionally biased region" description="Low complexity" evidence="4">
    <location>
        <begin position="1578"/>
        <end position="1588"/>
    </location>
</feature>
<evidence type="ECO:0000313" key="6">
    <source>
        <dbReference type="EMBL" id="KAK9747725.1"/>
    </source>
</evidence>
<evidence type="ECO:0000313" key="7">
    <source>
        <dbReference type="Proteomes" id="UP001443914"/>
    </source>
</evidence>
<feature type="compositionally biased region" description="Polar residues" evidence="4">
    <location>
        <begin position="139"/>
        <end position="151"/>
    </location>
</feature>
<feature type="coiled-coil region" evidence="3">
    <location>
        <begin position="194"/>
        <end position="448"/>
    </location>
</feature>
<evidence type="ECO:0000256" key="4">
    <source>
        <dbReference type="SAM" id="MobiDB-lite"/>
    </source>
</evidence>
<evidence type="ECO:0000256" key="2">
    <source>
        <dbReference type="ARBA" id="ARBA00038006"/>
    </source>
</evidence>
<feature type="region of interest" description="Disordered" evidence="4">
    <location>
        <begin position="128"/>
        <end position="158"/>
    </location>
</feature>